<dbReference type="Proteomes" id="UP000004198">
    <property type="component" value="Unassembled WGS sequence"/>
</dbReference>
<protein>
    <recommendedName>
        <fullName evidence="1">S-layer protein SbsC C-terminal domain-containing protein</fullName>
    </recommendedName>
</protein>
<dbReference type="eggNOG" id="COG5632">
    <property type="taxonomic scope" value="Bacteria"/>
</dbReference>
<dbReference type="Pfam" id="PF18316">
    <property type="entry name" value="S-l_SbsC_C"/>
    <property type="match status" value="1"/>
</dbReference>
<dbReference type="Pfam" id="PF17735">
    <property type="entry name" value="BslA"/>
    <property type="match status" value="1"/>
</dbReference>
<organism evidence="2 3">
    <name type="scientific">Clostridium carboxidivorans P7</name>
    <dbReference type="NCBI Taxonomy" id="536227"/>
    <lineage>
        <taxon>Bacteria</taxon>
        <taxon>Bacillati</taxon>
        <taxon>Bacillota</taxon>
        <taxon>Clostridia</taxon>
        <taxon>Eubacteriales</taxon>
        <taxon>Clostridiaceae</taxon>
        <taxon>Clostridium</taxon>
    </lineage>
</organism>
<keyword evidence="3" id="KW-1185">Reference proteome</keyword>
<feature type="domain" description="S-layer protein SbsC C-terminal" evidence="1">
    <location>
        <begin position="349"/>
        <end position="431"/>
    </location>
</feature>
<dbReference type="PATRIC" id="fig|536227.13.peg.2903"/>
<name>C6PZK4_9CLOT</name>
<proteinExistence type="predicted"/>
<dbReference type="STRING" id="536227.Ccar_13860"/>
<accession>C6PZK4</accession>
<dbReference type="InterPro" id="IPR040751">
    <property type="entry name" value="SbsC_C"/>
</dbReference>
<reference evidence="2 3" key="1">
    <citation type="submission" date="2009-06" db="EMBL/GenBank/DDBJ databases">
        <title>The draft genome of Clostridium carboxidivorans P7.</title>
        <authorList>
            <consortium name="US DOE Joint Genome Institute (JGI-PGF)"/>
            <person name="Lucas S."/>
            <person name="Copeland A."/>
            <person name="Lapidus A."/>
            <person name="Glavina del Rio T."/>
            <person name="Tice H."/>
            <person name="Bruce D."/>
            <person name="Goodwin L."/>
            <person name="Pitluck S."/>
            <person name="Larimer F."/>
            <person name="Land M.L."/>
            <person name="Hauser L."/>
            <person name="Hemme C.L."/>
        </authorList>
    </citation>
    <scope>NUCLEOTIDE SEQUENCE [LARGE SCALE GENOMIC DNA]</scope>
    <source>
        <strain evidence="2 3">P7</strain>
    </source>
</reference>
<dbReference type="EMBL" id="ACVI01000096">
    <property type="protein sequence ID" value="EET85316.1"/>
    <property type="molecule type" value="Genomic_DNA"/>
</dbReference>
<evidence type="ECO:0000313" key="2">
    <source>
        <dbReference type="EMBL" id="EET85316.1"/>
    </source>
</evidence>
<dbReference type="OrthoDB" id="2455613at2"/>
<gene>
    <name evidence="2" type="ORF">CcarbDRAFT_4221</name>
</gene>
<dbReference type="KEGG" id="cck:Ccar_13860"/>
<comment type="caution">
    <text evidence="2">The sequence shown here is derived from an EMBL/GenBank/DDBJ whole genome shotgun (WGS) entry which is preliminary data.</text>
</comment>
<evidence type="ECO:0000259" key="1">
    <source>
        <dbReference type="Pfam" id="PF18316"/>
    </source>
</evidence>
<dbReference type="RefSeq" id="WP_007063106.1">
    <property type="nucleotide sequence ID" value="NZ_ACVI01000096.1"/>
</dbReference>
<dbReference type="Gene3D" id="2.60.40.3490">
    <property type="match status" value="1"/>
</dbReference>
<evidence type="ECO:0000313" key="3">
    <source>
        <dbReference type="Proteomes" id="UP000004198"/>
    </source>
</evidence>
<dbReference type="CDD" id="cd14670">
    <property type="entry name" value="BslA_like"/>
    <property type="match status" value="1"/>
</dbReference>
<dbReference type="InterPro" id="IPR034650">
    <property type="entry name" value="YuaB-like"/>
</dbReference>
<dbReference type="InterPro" id="IPR038480">
    <property type="entry name" value="YuaB-like_sf"/>
</dbReference>
<sequence length="661" mass="69101">MKESKKIFSVLSQTVITGLIVVAVGTTVVKAKPVAISIDAEDNKTYEYQYQALRDSALAEVLNGKDDPQSKLYIDFVKRKKSIKAYYDDVRKAYISADIISEAAIKAVTGDTPFDFIAYLENSSTPITTLATPNKVAYDANGNLSIVVPPPPVVPVPSSDGGTYVPPTTYSVSGIITSHNNITFTGLTIGLYTQGDEEFQHPVGTGIIEDSGVFRINSPVVSGDYVLRIAASSETQEVTSTIHVPDNASYNITINSQEVAVGSGSVQGATAGDSTITGLVQGLKYIVTKGTNYYGVLADGTLSEAQTDRERAEDLAAALTGSAITGLTNGYIYKVEALTTPAELLINFTQGSTPGTTSAMAIPTNGNTLVYKISNAEIRSPYLGDTVTGTSPLAIGEDISGVDTVNNKYLAVYEIDGNGHVVGFSSTTLTSSSISPILVQPATTTAGAITLSPANGNRGASQNIEVIYTPGETMTNGTVLFTLPEGFSADLTTDKFKIADGEETALNQEEIGNNGQTVTLTDVNASTSSAIVLKLINKTIPDANTYNFKVAADSDGLGTAKTWSAGTETESAAFVSMPTCVISGRVNNPNGVVLSGCGVSLESAGGALIALGTLNADGTYTIITPFQDEICTVKLIGSYSGSSDNININTENLTDININIH</sequence>
<dbReference type="AlphaFoldDB" id="C6PZK4"/>